<reference evidence="2 3" key="1">
    <citation type="submission" date="2017-07" db="EMBL/GenBank/DDBJ databases">
        <title>Annotated genome sequence of Bacterioplanes sanyensis isolated from Red Sea.</title>
        <authorList>
            <person name="Rehman Z.U."/>
        </authorList>
    </citation>
    <scope>NUCLEOTIDE SEQUENCE [LARGE SCALE GENOMIC DNA]</scope>
    <source>
        <strain evidence="2 3">NV9</strain>
    </source>
</reference>
<dbReference type="SUPFAM" id="SSF53756">
    <property type="entry name" value="UDP-Glycosyltransferase/glycogen phosphorylase"/>
    <property type="match status" value="1"/>
</dbReference>
<dbReference type="Gene3D" id="3.40.50.2000">
    <property type="entry name" value="Glycogen Phosphorylase B"/>
    <property type="match status" value="2"/>
</dbReference>
<gene>
    <name evidence="2" type="ORF">CHH28_01945</name>
</gene>
<accession>A0A222FFI1</accession>
<dbReference type="PANTHER" id="PTHR12526:SF635">
    <property type="entry name" value="GLYCOSYL TRANSFERASE GROUP 1"/>
    <property type="match status" value="1"/>
</dbReference>
<dbReference type="InterPro" id="IPR001296">
    <property type="entry name" value="Glyco_trans_1"/>
</dbReference>
<protein>
    <submittedName>
        <fullName evidence="2">Glycosyl transferase</fullName>
    </submittedName>
</protein>
<dbReference type="Proteomes" id="UP000202440">
    <property type="component" value="Chromosome"/>
</dbReference>
<dbReference type="PANTHER" id="PTHR12526">
    <property type="entry name" value="GLYCOSYLTRANSFERASE"/>
    <property type="match status" value="1"/>
</dbReference>
<evidence type="ECO:0000313" key="2">
    <source>
        <dbReference type="EMBL" id="ASP37509.1"/>
    </source>
</evidence>
<organism evidence="2 3">
    <name type="scientific">Bacterioplanes sanyensis</name>
    <dbReference type="NCBI Taxonomy" id="1249553"/>
    <lineage>
        <taxon>Bacteria</taxon>
        <taxon>Pseudomonadati</taxon>
        <taxon>Pseudomonadota</taxon>
        <taxon>Gammaproteobacteria</taxon>
        <taxon>Oceanospirillales</taxon>
        <taxon>Oceanospirillaceae</taxon>
        <taxon>Bacterioplanes</taxon>
    </lineage>
</organism>
<evidence type="ECO:0000259" key="1">
    <source>
        <dbReference type="Pfam" id="PF00534"/>
    </source>
</evidence>
<proteinExistence type="predicted"/>
<evidence type="ECO:0000313" key="3">
    <source>
        <dbReference type="Proteomes" id="UP000202440"/>
    </source>
</evidence>
<dbReference type="OrthoDB" id="9802525at2"/>
<name>A0A222FFI1_9GAMM</name>
<dbReference type="EMBL" id="CP022530">
    <property type="protein sequence ID" value="ASP37509.1"/>
    <property type="molecule type" value="Genomic_DNA"/>
</dbReference>
<keyword evidence="3" id="KW-1185">Reference proteome</keyword>
<dbReference type="Pfam" id="PF00534">
    <property type="entry name" value="Glycos_transf_1"/>
    <property type="match status" value="1"/>
</dbReference>
<dbReference type="KEGG" id="bsan:CHH28_01945"/>
<dbReference type="GO" id="GO:1901135">
    <property type="term" value="P:carbohydrate derivative metabolic process"/>
    <property type="evidence" value="ECO:0007669"/>
    <property type="project" value="UniProtKB-ARBA"/>
</dbReference>
<dbReference type="GO" id="GO:0016757">
    <property type="term" value="F:glycosyltransferase activity"/>
    <property type="evidence" value="ECO:0007669"/>
    <property type="project" value="InterPro"/>
</dbReference>
<dbReference type="AlphaFoldDB" id="A0A222FFI1"/>
<feature type="domain" description="Glycosyl transferase family 1" evidence="1">
    <location>
        <begin position="172"/>
        <end position="320"/>
    </location>
</feature>
<sequence>MNVLIAANQVPFIAGGADLLTQGLVDACRAAGHQVELLRLPFQFSPASSIERGMNYCAGLDLTQPNGQAVDRMISLQFPLYGCQHPNHRVWLMHQHRAAYDLLEADAPAEQQALAQQIRAFDQQHLSSVKRCYTIAGNVSRRLQEYSGIDSQPLYHPPALAQHYQQGDAWDYVFFPSRIETLKRQWLLIEAAQYLTSPMRILIAGDGGQLTHCQQRVKELGLQERIVFLGRISDELKISAYKHALAVFYGPRDEDLGYITLEAMLAGKPVVTCRDSGGPLEFVEHQVTGLITEPEPQSIAAALDELWFDRQRSERMGQAGLEKYHAFNLSWHTVVDTLLQDVE</sequence>
<dbReference type="CDD" id="cd03801">
    <property type="entry name" value="GT4_PimA-like"/>
    <property type="match status" value="1"/>
</dbReference>
<keyword evidence="2" id="KW-0808">Transferase</keyword>
<dbReference type="RefSeq" id="WP_094058727.1">
    <property type="nucleotide sequence ID" value="NZ_CP022530.1"/>
</dbReference>